<feature type="chain" id="PRO_5046369489" evidence="1">
    <location>
        <begin position="26"/>
        <end position="166"/>
    </location>
</feature>
<sequence length="166" mass="18017">MPHFKMKLFLAATLFGASFASPVSAQQQGQDGLWQTRCAGPSRNLEALVCEATQSIRVKESGQLLFKVDIVFPAQKEAPILQMQAPLGFYLPGKVKLTVDGTALGELDVGTCDQRGCFLNIEATPEMIDAMKAGANLEIDFAPSAERRQKINVPLTGFTRAMEAIQ</sequence>
<evidence type="ECO:0000313" key="2">
    <source>
        <dbReference type="EMBL" id="WFE89092.1"/>
    </source>
</evidence>
<organism evidence="2 3">
    <name type="scientific">Roseibium porphyridii</name>
    <dbReference type="NCBI Taxonomy" id="2866279"/>
    <lineage>
        <taxon>Bacteria</taxon>
        <taxon>Pseudomonadati</taxon>
        <taxon>Pseudomonadota</taxon>
        <taxon>Alphaproteobacteria</taxon>
        <taxon>Hyphomicrobiales</taxon>
        <taxon>Stappiaceae</taxon>
        <taxon>Roseibium</taxon>
    </lineage>
</organism>
<name>A0ABY8F0V1_9HYPH</name>
<accession>A0ABY8F0V1</accession>
<evidence type="ECO:0000256" key="1">
    <source>
        <dbReference type="SAM" id="SignalP"/>
    </source>
</evidence>
<dbReference type="Pfam" id="PF06776">
    <property type="entry name" value="IalB"/>
    <property type="match status" value="1"/>
</dbReference>
<feature type="signal peptide" evidence="1">
    <location>
        <begin position="1"/>
        <end position="25"/>
    </location>
</feature>
<proteinExistence type="predicted"/>
<dbReference type="InterPro" id="IPR038696">
    <property type="entry name" value="IalB_sf"/>
</dbReference>
<reference evidence="2 3" key="1">
    <citation type="submission" date="2023-03" db="EMBL/GenBank/DDBJ databases">
        <title>Roseibium porphyridii sp. nov. and Roseibium rhodosorbium sp. nov. isolated from marine algae, Porphyridium cruentum and Rhodosorus marinus, respectively.</title>
        <authorList>
            <person name="Lee M.W."/>
            <person name="Choi B.J."/>
            <person name="Lee J.K."/>
            <person name="Choi D.G."/>
            <person name="Baek J.H."/>
            <person name="Bayburt H."/>
            <person name="Kim J.M."/>
            <person name="Han D.M."/>
            <person name="Kim K.H."/>
            <person name="Jeon C.O."/>
        </authorList>
    </citation>
    <scope>NUCLEOTIDE SEQUENCE [LARGE SCALE GENOMIC DNA]</scope>
    <source>
        <strain evidence="2 3">KMA01</strain>
    </source>
</reference>
<dbReference type="EMBL" id="CP120863">
    <property type="protein sequence ID" value="WFE89092.1"/>
    <property type="molecule type" value="Genomic_DNA"/>
</dbReference>
<keyword evidence="3" id="KW-1185">Reference proteome</keyword>
<dbReference type="Proteomes" id="UP001209803">
    <property type="component" value="Chromosome"/>
</dbReference>
<dbReference type="Gene3D" id="2.60.40.1880">
    <property type="entry name" value="Invasion associated locus B (IalB) protein"/>
    <property type="match status" value="1"/>
</dbReference>
<dbReference type="InterPro" id="IPR010642">
    <property type="entry name" value="Invasion_prot_B"/>
</dbReference>
<dbReference type="RefSeq" id="WP_265680644.1">
    <property type="nucleotide sequence ID" value="NZ_CP120863.1"/>
</dbReference>
<evidence type="ECO:0000313" key="3">
    <source>
        <dbReference type="Proteomes" id="UP001209803"/>
    </source>
</evidence>
<protein>
    <submittedName>
        <fullName evidence="2">Invasion associated locus B family protein</fullName>
    </submittedName>
</protein>
<keyword evidence="1" id="KW-0732">Signal</keyword>
<gene>
    <name evidence="2" type="ORF">K1718_23515</name>
</gene>